<keyword evidence="1 3" id="KW-0378">Hydrolase</keyword>
<dbReference type="InterPro" id="IPR006683">
    <property type="entry name" value="Thioestr_dom"/>
</dbReference>
<evidence type="ECO:0000313" key="4">
    <source>
        <dbReference type="Proteomes" id="UP001241748"/>
    </source>
</evidence>
<keyword evidence="4" id="KW-1185">Reference proteome</keyword>
<gene>
    <name evidence="3" type="ORF">P5G62_010550</name>
</gene>
<dbReference type="Proteomes" id="UP001241748">
    <property type="component" value="Unassembled WGS sequence"/>
</dbReference>
<reference evidence="3 4" key="1">
    <citation type="submission" date="2024-05" db="EMBL/GenBank/DDBJ databases">
        <authorList>
            <person name="Venkateswaran K."/>
        </authorList>
    </citation>
    <scope>NUCLEOTIDE SEQUENCE [LARGE SCALE GENOMIC DNA]</scope>
    <source>
        <strain evidence="3 4">179-C4-2-HS</strain>
    </source>
</reference>
<dbReference type="EMBL" id="JAROBZ020000001">
    <property type="protein sequence ID" value="MFB3167548.1"/>
    <property type="molecule type" value="Genomic_DNA"/>
</dbReference>
<feature type="domain" description="Thioesterase" evidence="2">
    <location>
        <begin position="43"/>
        <end position="117"/>
    </location>
</feature>
<comment type="caution">
    <text evidence="3">The sequence shown here is derived from an EMBL/GenBank/DDBJ whole genome shotgun (WGS) entry which is preliminary data.</text>
</comment>
<organism evidence="3 4">
    <name type="scientific">Neobacillus driksii</name>
    <dbReference type="NCBI Taxonomy" id="3035913"/>
    <lineage>
        <taxon>Bacteria</taxon>
        <taxon>Bacillati</taxon>
        <taxon>Bacillota</taxon>
        <taxon>Bacilli</taxon>
        <taxon>Bacillales</taxon>
        <taxon>Bacillaceae</taxon>
        <taxon>Neobacillus</taxon>
    </lineage>
</organism>
<dbReference type="EC" id="3.1.2.-" evidence="3"/>
<proteinExistence type="predicted"/>
<dbReference type="CDD" id="cd03443">
    <property type="entry name" value="PaaI_thioesterase"/>
    <property type="match status" value="1"/>
</dbReference>
<accession>A0ABV4YS56</accession>
<evidence type="ECO:0000313" key="3">
    <source>
        <dbReference type="EMBL" id="MFB3167548.1"/>
    </source>
</evidence>
<dbReference type="PANTHER" id="PTHR43240:SF7">
    <property type="entry name" value="BLR7284 PROTEIN"/>
    <property type="match status" value="1"/>
</dbReference>
<evidence type="ECO:0000256" key="1">
    <source>
        <dbReference type="ARBA" id="ARBA00022801"/>
    </source>
</evidence>
<dbReference type="GO" id="GO:0016787">
    <property type="term" value="F:hydrolase activity"/>
    <property type="evidence" value="ECO:0007669"/>
    <property type="project" value="UniProtKB-KW"/>
</dbReference>
<dbReference type="InterPro" id="IPR029069">
    <property type="entry name" value="HotDog_dom_sf"/>
</dbReference>
<evidence type="ECO:0000259" key="2">
    <source>
        <dbReference type="Pfam" id="PF03061"/>
    </source>
</evidence>
<dbReference type="PANTHER" id="PTHR43240">
    <property type="entry name" value="1,4-DIHYDROXY-2-NAPHTHOYL-COA THIOESTERASE 1"/>
    <property type="match status" value="1"/>
</dbReference>
<dbReference type="SUPFAM" id="SSF54637">
    <property type="entry name" value="Thioesterase/thiol ester dehydrase-isomerase"/>
    <property type="match status" value="1"/>
</dbReference>
<protein>
    <submittedName>
        <fullName evidence="3">PaaI family thioesterase</fullName>
        <ecNumber evidence="3">3.1.2.-</ecNumber>
    </submittedName>
</protein>
<dbReference type="NCBIfam" id="TIGR00369">
    <property type="entry name" value="unchar_dom_1"/>
    <property type="match status" value="1"/>
</dbReference>
<dbReference type="Pfam" id="PF03061">
    <property type="entry name" value="4HBT"/>
    <property type="match status" value="1"/>
</dbReference>
<sequence length="131" mass="14467">MNIKERYEESPFWSFIGMKVDSIEDNRARIKLKVTGNLLNGNNILHGGVVTTLLDAAMGINLKLNIVDAPYSTISLTSQFIKIVKENELIYGSAEIIQIGRSVACVEARLSNEIGEVIGMGLGTFKINRPR</sequence>
<name>A0ABV4YS56_9BACI</name>
<dbReference type="InterPro" id="IPR003736">
    <property type="entry name" value="PAAI_dom"/>
</dbReference>
<dbReference type="RefSeq" id="WP_306075072.1">
    <property type="nucleotide sequence ID" value="NZ_JAROBZ020000001.1"/>
</dbReference>
<dbReference type="Gene3D" id="3.10.129.10">
    <property type="entry name" value="Hotdog Thioesterase"/>
    <property type="match status" value="1"/>
</dbReference>